<feature type="region of interest" description="Disordered" evidence="1">
    <location>
        <begin position="16"/>
        <end position="46"/>
    </location>
</feature>
<dbReference type="EMBL" id="CAJHJT010000056">
    <property type="protein sequence ID" value="CAD7014262.1"/>
    <property type="molecule type" value="Genomic_DNA"/>
</dbReference>
<keyword evidence="3" id="KW-1185">Reference proteome</keyword>
<protein>
    <submittedName>
        <fullName evidence="2">(Mediterranean fruit fly) hypothetical protein</fullName>
    </submittedName>
</protein>
<proteinExistence type="predicted"/>
<accession>A0A811VJJ2</accession>
<evidence type="ECO:0000256" key="1">
    <source>
        <dbReference type="SAM" id="MobiDB-lite"/>
    </source>
</evidence>
<gene>
    <name evidence="2" type="ORF">CCAP1982_LOCUS22265</name>
</gene>
<evidence type="ECO:0000313" key="2">
    <source>
        <dbReference type="EMBL" id="CAD7014262.1"/>
    </source>
</evidence>
<organism evidence="2 3">
    <name type="scientific">Ceratitis capitata</name>
    <name type="common">Mediterranean fruit fly</name>
    <name type="synonym">Tephritis capitata</name>
    <dbReference type="NCBI Taxonomy" id="7213"/>
    <lineage>
        <taxon>Eukaryota</taxon>
        <taxon>Metazoa</taxon>
        <taxon>Ecdysozoa</taxon>
        <taxon>Arthropoda</taxon>
        <taxon>Hexapoda</taxon>
        <taxon>Insecta</taxon>
        <taxon>Pterygota</taxon>
        <taxon>Neoptera</taxon>
        <taxon>Endopterygota</taxon>
        <taxon>Diptera</taxon>
        <taxon>Brachycera</taxon>
        <taxon>Muscomorpha</taxon>
        <taxon>Tephritoidea</taxon>
        <taxon>Tephritidae</taxon>
        <taxon>Ceratitis</taxon>
        <taxon>Ceratitis</taxon>
    </lineage>
</organism>
<sequence>MSGRTLVDEHQRYGITSHGSGINAYAGNKHITNHPHHQQQQHQHQTLLPLRHYHNQPKAGESHSHVQQQQLQHHLHHYAAAHHQPPHAWWHAVTALGATPSTIAPAAATANATAAAGGVCGEEVNATQAVYASNSTKRGEHFF</sequence>
<dbReference type="Proteomes" id="UP000606786">
    <property type="component" value="Unassembled WGS sequence"/>
</dbReference>
<evidence type="ECO:0000313" key="3">
    <source>
        <dbReference type="Proteomes" id="UP000606786"/>
    </source>
</evidence>
<dbReference type="AlphaFoldDB" id="A0A811VJJ2"/>
<name>A0A811VJJ2_CERCA</name>
<reference evidence="2" key="1">
    <citation type="submission" date="2020-11" db="EMBL/GenBank/DDBJ databases">
        <authorList>
            <person name="Whitehead M."/>
        </authorList>
    </citation>
    <scope>NUCLEOTIDE SEQUENCE</scope>
    <source>
        <strain evidence="2">EGII</strain>
    </source>
</reference>
<comment type="caution">
    <text evidence="2">The sequence shown here is derived from an EMBL/GenBank/DDBJ whole genome shotgun (WGS) entry which is preliminary data.</text>
</comment>